<dbReference type="AlphaFoldDB" id="X0ZPG3"/>
<comment type="caution">
    <text evidence="1">The sequence shown here is derived from an EMBL/GenBank/DDBJ whole genome shotgun (WGS) entry which is preliminary data.</text>
</comment>
<gene>
    <name evidence="1" type="ORF">S01H4_11261</name>
</gene>
<accession>X0ZPG3</accession>
<evidence type="ECO:0000313" key="1">
    <source>
        <dbReference type="EMBL" id="GAG71635.1"/>
    </source>
</evidence>
<name>X0ZPG3_9ZZZZ</name>
<protein>
    <submittedName>
        <fullName evidence="1">Uncharacterized protein</fullName>
    </submittedName>
</protein>
<reference evidence="1" key="1">
    <citation type="journal article" date="2014" name="Front. Microbiol.">
        <title>High frequency of phylogenetically diverse reductive dehalogenase-homologous genes in deep subseafloor sedimentary metagenomes.</title>
        <authorList>
            <person name="Kawai M."/>
            <person name="Futagami T."/>
            <person name="Toyoda A."/>
            <person name="Takaki Y."/>
            <person name="Nishi S."/>
            <person name="Hori S."/>
            <person name="Arai W."/>
            <person name="Tsubouchi T."/>
            <person name="Morono Y."/>
            <person name="Uchiyama I."/>
            <person name="Ito T."/>
            <person name="Fujiyama A."/>
            <person name="Inagaki F."/>
            <person name="Takami H."/>
        </authorList>
    </citation>
    <scope>NUCLEOTIDE SEQUENCE</scope>
    <source>
        <strain evidence="1">Expedition CK06-06</strain>
    </source>
</reference>
<proteinExistence type="predicted"/>
<dbReference type="EMBL" id="BART01004510">
    <property type="protein sequence ID" value="GAG71635.1"/>
    <property type="molecule type" value="Genomic_DNA"/>
</dbReference>
<sequence length="47" mass="5475">MAGHINTQFERQRKEAALDSIGWWNFIRLAQRAGAYDMVIQCGMNFE</sequence>
<organism evidence="1">
    <name type="scientific">marine sediment metagenome</name>
    <dbReference type="NCBI Taxonomy" id="412755"/>
    <lineage>
        <taxon>unclassified sequences</taxon>
        <taxon>metagenomes</taxon>
        <taxon>ecological metagenomes</taxon>
    </lineage>
</organism>